<accession>A0A3B1AQ57</accession>
<dbReference type="PROSITE" id="PS50943">
    <property type="entry name" value="HTH_CROC1"/>
    <property type="match status" value="1"/>
</dbReference>
<evidence type="ECO:0000256" key="1">
    <source>
        <dbReference type="ARBA" id="ARBA00023125"/>
    </source>
</evidence>
<dbReference type="SUPFAM" id="SSF47413">
    <property type="entry name" value="lambda repressor-like DNA-binding domains"/>
    <property type="match status" value="1"/>
</dbReference>
<dbReference type="CDD" id="cd00093">
    <property type="entry name" value="HTH_XRE"/>
    <property type="match status" value="1"/>
</dbReference>
<feature type="domain" description="HTH cro/C1-type" evidence="2">
    <location>
        <begin position="96"/>
        <end position="150"/>
    </location>
</feature>
<dbReference type="AlphaFoldDB" id="A0A3B1AQ57"/>
<dbReference type="EMBL" id="UOFU01000198">
    <property type="protein sequence ID" value="VAX00380.1"/>
    <property type="molecule type" value="Genomic_DNA"/>
</dbReference>
<dbReference type="SMART" id="SM00530">
    <property type="entry name" value="HTH_XRE"/>
    <property type="match status" value="1"/>
</dbReference>
<sequence>MKQTTPSASVSSVATKTFDRVISQPGTITEPTSRTRCKVFDFGLHTTVLQPKAPAKHAAIGDLLSQWEKDDKRRAALDDARRWVADAFHGEDGETVRTLRLRKGWSQSRLAEVLSTSQSHIARIERGTENLAIETCRKLCKALEVDLNTLDQALKRQELIAREKAKSK</sequence>
<dbReference type="GO" id="GO:0003700">
    <property type="term" value="F:DNA-binding transcription factor activity"/>
    <property type="evidence" value="ECO:0007669"/>
    <property type="project" value="TreeGrafter"/>
</dbReference>
<organism evidence="3">
    <name type="scientific">hydrothermal vent metagenome</name>
    <dbReference type="NCBI Taxonomy" id="652676"/>
    <lineage>
        <taxon>unclassified sequences</taxon>
        <taxon>metagenomes</taxon>
        <taxon>ecological metagenomes</taxon>
    </lineage>
</organism>
<protein>
    <recommendedName>
        <fullName evidence="2">HTH cro/C1-type domain-containing protein</fullName>
    </recommendedName>
</protein>
<gene>
    <name evidence="3" type="ORF">MNBD_GAMMA20-460</name>
</gene>
<dbReference type="InterPro" id="IPR050807">
    <property type="entry name" value="TransReg_Diox_bact_type"/>
</dbReference>
<dbReference type="Gene3D" id="1.10.260.40">
    <property type="entry name" value="lambda repressor-like DNA-binding domains"/>
    <property type="match status" value="1"/>
</dbReference>
<evidence type="ECO:0000259" key="2">
    <source>
        <dbReference type="PROSITE" id="PS50943"/>
    </source>
</evidence>
<name>A0A3B1AQ57_9ZZZZ</name>
<reference evidence="3" key="1">
    <citation type="submission" date="2018-06" db="EMBL/GenBank/DDBJ databases">
        <authorList>
            <person name="Zhirakovskaya E."/>
        </authorList>
    </citation>
    <scope>NUCLEOTIDE SEQUENCE</scope>
</reference>
<proteinExistence type="predicted"/>
<dbReference type="PANTHER" id="PTHR46797">
    <property type="entry name" value="HTH-TYPE TRANSCRIPTIONAL REGULATOR"/>
    <property type="match status" value="1"/>
</dbReference>
<dbReference type="InterPro" id="IPR001387">
    <property type="entry name" value="Cro/C1-type_HTH"/>
</dbReference>
<evidence type="ECO:0000313" key="3">
    <source>
        <dbReference type="EMBL" id="VAX00380.1"/>
    </source>
</evidence>
<dbReference type="PANTHER" id="PTHR46797:SF1">
    <property type="entry name" value="METHYLPHOSPHONATE SYNTHASE"/>
    <property type="match status" value="1"/>
</dbReference>
<dbReference type="GO" id="GO:0005829">
    <property type="term" value="C:cytosol"/>
    <property type="evidence" value="ECO:0007669"/>
    <property type="project" value="TreeGrafter"/>
</dbReference>
<keyword evidence="1" id="KW-0238">DNA-binding</keyword>
<dbReference type="GO" id="GO:0003677">
    <property type="term" value="F:DNA binding"/>
    <property type="evidence" value="ECO:0007669"/>
    <property type="project" value="UniProtKB-KW"/>
</dbReference>
<dbReference type="Pfam" id="PF01381">
    <property type="entry name" value="HTH_3"/>
    <property type="match status" value="1"/>
</dbReference>
<dbReference type="InterPro" id="IPR010982">
    <property type="entry name" value="Lambda_DNA-bd_dom_sf"/>
</dbReference>